<comment type="caution">
    <text evidence="8">The sequence shown here is derived from an EMBL/GenBank/DDBJ whole genome shotgun (WGS) entry which is preliminary data.</text>
</comment>
<dbReference type="PANTHER" id="PTHR30352:SF5">
    <property type="entry name" value="PYRUVATE FORMATE-LYASE 1-ACTIVATING ENZYME"/>
    <property type="match status" value="1"/>
</dbReference>
<feature type="binding site" evidence="6">
    <location>
        <position position="102"/>
    </location>
    <ligand>
        <name>[4Fe-4S] cluster</name>
        <dbReference type="ChEBI" id="CHEBI:49883"/>
        <note>4Fe-4S-S-AdoMet</note>
    </ligand>
</feature>
<dbReference type="CDD" id="cd01335">
    <property type="entry name" value="Radical_SAM"/>
    <property type="match status" value="1"/>
</dbReference>
<dbReference type="InterPro" id="IPR007197">
    <property type="entry name" value="rSAM"/>
</dbReference>
<keyword evidence="3 6" id="KW-0479">Metal-binding</keyword>
<protein>
    <submittedName>
        <fullName evidence="8">AmmeMemoRadiSam system radical SAM enzyme</fullName>
    </submittedName>
</protein>
<organism evidence="8 9">
    <name type="scientific">Candidatus Methylomirabilis tolerans</name>
    <dbReference type="NCBI Taxonomy" id="3123416"/>
    <lineage>
        <taxon>Bacteria</taxon>
        <taxon>Candidatus Methylomirabilota</taxon>
        <taxon>Candidatus Methylomirabilia</taxon>
        <taxon>Candidatus Methylomirabilales</taxon>
        <taxon>Candidatus Methylomirabilaceae</taxon>
        <taxon>Candidatus Methylomirabilis</taxon>
    </lineage>
</organism>
<evidence type="ECO:0000256" key="6">
    <source>
        <dbReference type="PIRSR" id="PIRSR004869-50"/>
    </source>
</evidence>
<dbReference type="NCBIfam" id="TIGR04337">
    <property type="entry name" value="AmmeMemoSam_rS"/>
    <property type="match status" value="1"/>
</dbReference>
<reference evidence="8 9" key="1">
    <citation type="journal article" date="2021" name="bioRxiv">
        <title>Unraveling nitrogen, sulfur and carbon metabolic pathways and microbial community transcriptional responses to substrate deprivation and toxicity stresses in a bioreactor mimicking anoxic brackish coastal sediment conditions.</title>
        <authorList>
            <person name="Martins P.D."/>
            <person name="Echeveste M.J."/>
            <person name="Arshad A."/>
            <person name="Kurth J."/>
            <person name="Ouboter H."/>
            <person name="Jetten M.S.M."/>
            <person name="Welte C.U."/>
        </authorList>
    </citation>
    <scope>NUCLEOTIDE SEQUENCE [LARGE SCALE GENOMIC DNA]</scope>
    <source>
        <strain evidence="8">MAG_38</strain>
    </source>
</reference>
<dbReference type="GO" id="GO:0003824">
    <property type="term" value="F:catalytic activity"/>
    <property type="evidence" value="ECO:0007669"/>
    <property type="project" value="InterPro"/>
</dbReference>
<accession>A0AAJ1AIQ0</accession>
<evidence type="ECO:0000256" key="2">
    <source>
        <dbReference type="ARBA" id="ARBA00022691"/>
    </source>
</evidence>
<dbReference type="PIRSF" id="PIRSF004869">
    <property type="entry name" value="PflX_prd"/>
    <property type="match status" value="1"/>
</dbReference>
<dbReference type="Pfam" id="PF04055">
    <property type="entry name" value="Radical_SAM"/>
    <property type="match status" value="1"/>
</dbReference>
<dbReference type="Proteomes" id="UP001197609">
    <property type="component" value="Unassembled WGS sequence"/>
</dbReference>
<proteinExistence type="predicted"/>
<dbReference type="EMBL" id="JAIOIU010000088">
    <property type="protein sequence ID" value="MBZ0159926.1"/>
    <property type="molecule type" value="Genomic_DNA"/>
</dbReference>
<evidence type="ECO:0000256" key="5">
    <source>
        <dbReference type="ARBA" id="ARBA00023014"/>
    </source>
</evidence>
<feature type="binding site" evidence="6">
    <location>
        <position position="99"/>
    </location>
    <ligand>
        <name>[4Fe-4S] cluster</name>
        <dbReference type="ChEBI" id="CHEBI:49883"/>
        <note>4Fe-4S-S-AdoMet</note>
    </ligand>
</feature>
<sequence length="351" mass="38996">MPATMSLAEVLTQLTKEGELYEKLPNRRVRCYACGHRCLIPEGRQGVCRVRFNKGGVLQVPTGYVSALQIDPVEKKPFFHALPGSLALSFGMLGCDLHCSYCQNWLTSQALRDPAAVSPPELVTADDLVGMAERYHAPIVASTYNEPLITSEWAVEIFRVAKANGLKTAYISNGNGTPEVLEYLKPWVDLYKVDLKGFNDANYRKLGGVLQNVLDTIKLLVEKRFWVEIVTLVVPGFNDSDKELTQIAEFLASVSVDLPWHVTAFQQDYKMLDHTNTTVITLFRAAEIGKKAGLRYVYAGNLPGRVGTHENTYCPACHELLIERDGYTILKNILQEGACPTCQTAIPGVWN</sequence>
<feature type="binding site" evidence="6">
    <location>
        <position position="95"/>
    </location>
    <ligand>
        <name>[4Fe-4S] cluster</name>
        <dbReference type="ChEBI" id="CHEBI:49883"/>
        <note>4Fe-4S-S-AdoMet</note>
    </ligand>
</feature>
<dbReference type="SFLD" id="SFLDS00029">
    <property type="entry name" value="Radical_SAM"/>
    <property type="match status" value="1"/>
</dbReference>
<dbReference type="InterPro" id="IPR016431">
    <property type="entry name" value="Pyrv-formate_lyase-activ_prd"/>
</dbReference>
<dbReference type="InterPro" id="IPR027596">
    <property type="entry name" value="AmmeMemoSam_rS"/>
</dbReference>
<dbReference type="InterPro" id="IPR058240">
    <property type="entry name" value="rSAM_sf"/>
</dbReference>
<dbReference type="GO" id="GO:0046872">
    <property type="term" value="F:metal ion binding"/>
    <property type="evidence" value="ECO:0007669"/>
    <property type="project" value="UniProtKB-KW"/>
</dbReference>
<keyword evidence="5 6" id="KW-0411">Iron-sulfur</keyword>
<keyword evidence="4 6" id="KW-0408">Iron</keyword>
<dbReference type="InterPro" id="IPR034457">
    <property type="entry name" value="Organic_radical-activating"/>
</dbReference>
<evidence type="ECO:0000313" key="8">
    <source>
        <dbReference type="EMBL" id="MBZ0159926.1"/>
    </source>
</evidence>
<dbReference type="SFLD" id="SFLDG01101">
    <property type="entry name" value="Uncharacterised_Radical_SAM_Su"/>
    <property type="match status" value="1"/>
</dbReference>
<gene>
    <name evidence="8" type="primary">amrS</name>
    <name evidence="8" type="ORF">K8G79_07310</name>
</gene>
<evidence type="ECO:0000313" key="9">
    <source>
        <dbReference type="Proteomes" id="UP001197609"/>
    </source>
</evidence>
<evidence type="ECO:0000256" key="1">
    <source>
        <dbReference type="ARBA" id="ARBA00022485"/>
    </source>
</evidence>
<dbReference type="SUPFAM" id="SSF102114">
    <property type="entry name" value="Radical SAM enzymes"/>
    <property type="match status" value="1"/>
</dbReference>
<dbReference type="AlphaFoldDB" id="A0AAJ1AIQ0"/>
<evidence type="ECO:0000256" key="4">
    <source>
        <dbReference type="ARBA" id="ARBA00023004"/>
    </source>
</evidence>
<dbReference type="PANTHER" id="PTHR30352">
    <property type="entry name" value="PYRUVATE FORMATE-LYASE-ACTIVATING ENZYME"/>
    <property type="match status" value="1"/>
</dbReference>
<dbReference type="PROSITE" id="PS51918">
    <property type="entry name" value="RADICAL_SAM"/>
    <property type="match status" value="1"/>
</dbReference>
<name>A0AAJ1AIQ0_9BACT</name>
<dbReference type="InterPro" id="IPR013785">
    <property type="entry name" value="Aldolase_TIM"/>
</dbReference>
<evidence type="ECO:0000259" key="7">
    <source>
        <dbReference type="PROSITE" id="PS51918"/>
    </source>
</evidence>
<comment type="cofactor">
    <cofactor evidence="6">
        <name>[4Fe-4S] cluster</name>
        <dbReference type="ChEBI" id="CHEBI:49883"/>
    </cofactor>
    <text evidence="6">Binds 1 [4Fe-4S] cluster. The cluster is coordinated with 3 cysteines and an exchangeable S-adenosyl-L-methionine.</text>
</comment>
<dbReference type="Gene3D" id="3.20.20.70">
    <property type="entry name" value="Aldolase class I"/>
    <property type="match status" value="1"/>
</dbReference>
<feature type="domain" description="Radical SAM core" evidence="7">
    <location>
        <begin position="80"/>
        <end position="295"/>
    </location>
</feature>
<dbReference type="GO" id="GO:0051539">
    <property type="term" value="F:4 iron, 4 sulfur cluster binding"/>
    <property type="evidence" value="ECO:0007669"/>
    <property type="project" value="UniProtKB-KW"/>
</dbReference>
<keyword evidence="2 6" id="KW-0949">S-adenosyl-L-methionine</keyword>
<evidence type="ECO:0000256" key="3">
    <source>
        <dbReference type="ARBA" id="ARBA00022723"/>
    </source>
</evidence>
<keyword evidence="1" id="KW-0004">4Fe-4S</keyword>